<dbReference type="Gene3D" id="3.40.50.720">
    <property type="entry name" value="NAD(P)-binding Rossmann-like Domain"/>
    <property type="match status" value="1"/>
</dbReference>
<dbReference type="AlphaFoldDB" id="A0A1S6K857"/>
<protein>
    <submittedName>
        <fullName evidence="4">Type I polyketide synthase ketoyl reductase domain protein</fullName>
    </submittedName>
</protein>
<dbReference type="PANTHER" id="PTHR43775:SF37">
    <property type="entry name" value="SI:DKEY-61P9.11"/>
    <property type="match status" value="1"/>
</dbReference>
<dbReference type="InterPro" id="IPR036291">
    <property type="entry name" value="NAD(P)-bd_dom_sf"/>
</dbReference>
<dbReference type="InterPro" id="IPR050091">
    <property type="entry name" value="PKS_NRPS_Biosynth_Enz"/>
</dbReference>
<keyword evidence="1" id="KW-0596">Phosphopantetheine</keyword>
<evidence type="ECO:0000259" key="3">
    <source>
        <dbReference type="SMART" id="SM00822"/>
    </source>
</evidence>
<evidence type="ECO:0000256" key="2">
    <source>
        <dbReference type="ARBA" id="ARBA00022553"/>
    </source>
</evidence>
<keyword evidence="2" id="KW-0597">Phosphoprotein</keyword>
<dbReference type="Pfam" id="PF08659">
    <property type="entry name" value="KR"/>
    <property type="match status" value="1"/>
</dbReference>
<dbReference type="GO" id="GO:0006633">
    <property type="term" value="P:fatty acid biosynthetic process"/>
    <property type="evidence" value="ECO:0007669"/>
    <property type="project" value="TreeGrafter"/>
</dbReference>
<dbReference type="InterPro" id="IPR057326">
    <property type="entry name" value="KR_dom"/>
</dbReference>
<proteinExistence type="predicted"/>
<sequence length="614" mass="69241">MCSTGVLPHFAVMYDADSGVLTMIGEQTASIGAAYERLLAEKTVQMSSGMCWPVEWFPEHLPIESASGNAIHFYLRAMANPLETVSQFPEVDYTAPSKEDVLIFSDSYGYCKEILEQAPPGRVGIQNVQTKAPDKYTEKDIKNLIGMHPWDLIIFAMGIDPPPSNSIEDVHKTQNAIILLYLQILKKIGDDASRCKRLCVLTVDAFAEEPEIHEECGLGLITNCTLFGMTNTAREEVQCPIQYIDTEWALRTENTKYLAAEIFRHASFGYNNVRILNKGRYVMRQVPSRPYENKPDFQLPEQGVIAISGGNGALGLVMGMWILNKAREQGGKKFSIEFLSRSMKISDQNMPNWKEIERLGAELGIEVAQAKMDCSKPESVDEYIRDKTPNLSGFIHSAGILQDSMLYNQTWEKFDAVFESKSRAALFVHDALERFENPDLEFFWMFSSMAVYGNMGQLNYSASNSFLDGLARHRRALGKVAMAPQWGAWGDVGMAANLDDASRRRMVNSPMPYFSNAEGLYGLECGLRSSLPYFAVFKFNPPMMIGMIQPDDMPMANYRRNFACEIVPPPPGDPTKNPYTTISYETRRENHYYPNGLVYQRHWPELANEAQYAL</sequence>
<dbReference type="EMBL" id="KX395813">
    <property type="protein sequence ID" value="AQS99231.1"/>
    <property type="molecule type" value="Transcribed_RNA"/>
</dbReference>
<organism evidence="4">
    <name type="scientific">Gambierdiscus excentricus</name>
    <dbReference type="NCBI Taxonomy" id="986170"/>
    <lineage>
        <taxon>Eukaryota</taxon>
        <taxon>Sar</taxon>
        <taxon>Alveolata</taxon>
        <taxon>Dinophyceae</taxon>
        <taxon>Gonyaulacales</taxon>
        <taxon>Pyrocystaceae</taxon>
        <taxon>Gambierdiscus</taxon>
    </lineage>
</organism>
<feature type="domain" description="Ketoreductase" evidence="3">
    <location>
        <begin position="303"/>
        <end position="492"/>
    </location>
</feature>
<dbReference type="GO" id="GO:0005737">
    <property type="term" value="C:cytoplasm"/>
    <property type="evidence" value="ECO:0007669"/>
    <property type="project" value="TreeGrafter"/>
</dbReference>
<evidence type="ECO:0000313" key="4">
    <source>
        <dbReference type="EMBL" id="AQS99231.1"/>
    </source>
</evidence>
<dbReference type="GO" id="GO:0005886">
    <property type="term" value="C:plasma membrane"/>
    <property type="evidence" value="ECO:0007669"/>
    <property type="project" value="TreeGrafter"/>
</dbReference>
<name>A0A1S6K857_9DINO</name>
<evidence type="ECO:0000256" key="1">
    <source>
        <dbReference type="ARBA" id="ARBA00022450"/>
    </source>
</evidence>
<reference evidence="4" key="1">
    <citation type="journal article" date="2017" name="J. Eukaryot. Microbiol.">
        <title>Role of Modular Polyketide Synthases in the Production of Polyether Ladder Compounds in Ciguatoxin-producing Gambierdiscus polynesiensis and G.excentricus (Dinophyceae).</title>
        <authorList>
            <person name="Kohli G.S."/>
            <person name="Campbell K."/>
            <person name="John U."/>
            <person name="Smith K.F."/>
            <person name="Fraga S."/>
            <person name="Rhodes L.L."/>
            <person name="Murray S.A."/>
        </authorList>
    </citation>
    <scope>NUCLEOTIDE SEQUENCE</scope>
    <source>
        <strain evidence="4">Contig_16708</strain>
    </source>
</reference>
<accession>A0A1S6K857</accession>
<dbReference type="PANTHER" id="PTHR43775">
    <property type="entry name" value="FATTY ACID SYNTHASE"/>
    <property type="match status" value="1"/>
</dbReference>
<dbReference type="SMART" id="SM00822">
    <property type="entry name" value="PKS_KR"/>
    <property type="match status" value="1"/>
</dbReference>
<dbReference type="GO" id="GO:0004312">
    <property type="term" value="F:fatty acid synthase activity"/>
    <property type="evidence" value="ECO:0007669"/>
    <property type="project" value="TreeGrafter"/>
</dbReference>
<dbReference type="SUPFAM" id="SSF51735">
    <property type="entry name" value="NAD(P)-binding Rossmann-fold domains"/>
    <property type="match status" value="1"/>
</dbReference>
<dbReference type="InterPro" id="IPR013968">
    <property type="entry name" value="PKS_KR"/>
</dbReference>